<proteinExistence type="predicted"/>
<dbReference type="AlphaFoldDB" id="A0A366FM08"/>
<name>A0A366FM08_9HYPH</name>
<gene>
    <name evidence="2" type="ORF">DFR50_108168</name>
</gene>
<protein>
    <submittedName>
        <fullName evidence="2">Uncharacterized protein</fullName>
    </submittedName>
</protein>
<dbReference type="RefSeq" id="WP_210208844.1">
    <property type="nucleotide sequence ID" value="NZ_QNRK01000008.1"/>
</dbReference>
<reference evidence="2 3" key="1">
    <citation type="submission" date="2018-06" db="EMBL/GenBank/DDBJ databases">
        <title>Genomic Encyclopedia of Type Strains, Phase IV (KMG-IV): sequencing the most valuable type-strain genomes for metagenomic binning, comparative biology and taxonomic classification.</title>
        <authorList>
            <person name="Goeker M."/>
        </authorList>
    </citation>
    <scope>NUCLEOTIDE SEQUENCE [LARGE SCALE GENOMIC DNA]</scope>
    <source>
        <strain evidence="2 3">DSM 24875</strain>
    </source>
</reference>
<comment type="caution">
    <text evidence="2">The sequence shown here is derived from an EMBL/GenBank/DDBJ whole genome shotgun (WGS) entry which is preliminary data.</text>
</comment>
<evidence type="ECO:0000313" key="2">
    <source>
        <dbReference type="EMBL" id="RBP15611.1"/>
    </source>
</evidence>
<keyword evidence="3" id="KW-1185">Reference proteome</keyword>
<evidence type="ECO:0000256" key="1">
    <source>
        <dbReference type="SAM" id="SignalP"/>
    </source>
</evidence>
<evidence type="ECO:0000313" key="3">
    <source>
        <dbReference type="Proteomes" id="UP000253529"/>
    </source>
</evidence>
<feature type="signal peptide" evidence="1">
    <location>
        <begin position="1"/>
        <end position="24"/>
    </location>
</feature>
<dbReference type="EMBL" id="QNRK01000008">
    <property type="protein sequence ID" value="RBP15611.1"/>
    <property type="molecule type" value="Genomic_DNA"/>
</dbReference>
<sequence length="162" mass="16602">MKISNVAMAAAAAAFLLSPIEAGALEVVSGGEPAALAGDGMVQTAQYRHAHVHPGYRPGVHPGYRPGVHPGYRPGGPGYHPGYRPGAPGYRPGAGVVAPRAVWVGRPSWYRWAPGGAIAAGAAIGFVAAAAAVAYASAPPQPGLCWYYTDPSRTQGFWDACP</sequence>
<organism evidence="2 3">
    <name type="scientific">Roseiarcus fermentans</name>
    <dbReference type="NCBI Taxonomy" id="1473586"/>
    <lineage>
        <taxon>Bacteria</taxon>
        <taxon>Pseudomonadati</taxon>
        <taxon>Pseudomonadota</taxon>
        <taxon>Alphaproteobacteria</taxon>
        <taxon>Hyphomicrobiales</taxon>
        <taxon>Roseiarcaceae</taxon>
        <taxon>Roseiarcus</taxon>
    </lineage>
</organism>
<keyword evidence="1" id="KW-0732">Signal</keyword>
<accession>A0A366FM08</accession>
<dbReference type="Proteomes" id="UP000253529">
    <property type="component" value="Unassembled WGS sequence"/>
</dbReference>
<feature type="chain" id="PRO_5016652577" evidence="1">
    <location>
        <begin position="25"/>
        <end position="162"/>
    </location>
</feature>